<dbReference type="InterPro" id="IPR011335">
    <property type="entry name" value="Restrct_endonuc-II-like"/>
</dbReference>
<gene>
    <name evidence="3" type="ORF">J2T60_000059</name>
</gene>
<dbReference type="PANTHER" id="PTHR34039">
    <property type="entry name" value="UPF0102 PROTEIN YRAN"/>
    <property type="match status" value="1"/>
</dbReference>
<comment type="caution">
    <text evidence="3">The sequence shown here is derived from an EMBL/GenBank/DDBJ whole genome shotgun (WGS) entry which is preliminary data.</text>
</comment>
<dbReference type="PANTHER" id="PTHR34039:SF1">
    <property type="entry name" value="UPF0102 PROTEIN YRAN"/>
    <property type="match status" value="1"/>
</dbReference>
<keyword evidence="3" id="KW-0255">Endonuclease</keyword>
<comment type="similarity">
    <text evidence="1 2">Belongs to the UPF0102 family.</text>
</comment>
<dbReference type="InterPro" id="IPR003509">
    <property type="entry name" value="UPF0102_YraN-like"/>
</dbReference>
<dbReference type="Pfam" id="PF02021">
    <property type="entry name" value="UPF0102"/>
    <property type="match status" value="1"/>
</dbReference>
<dbReference type="InterPro" id="IPR011856">
    <property type="entry name" value="tRNA_endonuc-like_dom_sf"/>
</dbReference>
<evidence type="ECO:0000313" key="4">
    <source>
        <dbReference type="Proteomes" id="UP001523550"/>
    </source>
</evidence>
<evidence type="ECO:0000256" key="1">
    <source>
        <dbReference type="ARBA" id="ARBA00006738"/>
    </source>
</evidence>
<reference evidence="3 4" key="1">
    <citation type="submission" date="2022-03" db="EMBL/GenBank/DDBJ databases">
        <title>Genomic Encyclopedia of Type Strains, Phase III (KMG-III): the genomes of soil and plant-associated and newly described type strains.</title>
        <authorList>
            <person name="Whitman W."/>
        </authorList>
    </citation>
    <scope>NUCLEOTIDE SEQUENCE [LARGE SCALE GENOMIC DNA]</scope>
    <source>
        <strain evidence="3 4">BSker1</strain>
    </source>
</reference>
<organism evidence="3 4">
    <name type="scientific">Natronospira proteinivora</name>
    <dbReference type="NCBI Taxonomy" id="1807133"/>
    <lineage>
        <taxon>Bacteria</taxon>
        <taxon>Pseudomonadati</taxon>
        <taxon>Pseudomonadota</taxon>
        <taxon>Gammaproteobacteria</taxon>
        <taxon>Natronospirales</taxon>
        <taxon>Natronospiraceae</taxon>
        <taxon>Natronospira</taxon>
    </lineage>
</organism>
<evidence type="ECO:0000313" key="3">
    <source>
        <dbReference type="EMBL" id="MCP1726094.1"/>
    </source>
</evidence>
<dbReference type="NCBIfam" id="NF009150">
    <property type="entry name" value="PRK12497.1-3"/>
    <property type="match status" value="1"/>
</dbReference>
<accession>A0ABT1G465</accession>
<keyword evidence="4" id="KW-1185">Reference proteome</keyword>
<evidence type="ECO:0000256" key="2">
    <source>
        <dbReference type="HAMAP-Rule" id="MF_00048"/>
    </source>
</evidence>
<dbReference type="SUPFAM" id="SSF52980">
    <property type="entry name" value="Restriction endonuclease-like"/>
    <property type="match status" value="1"/>
</dbReference>
<dbReference type="NCBIfam" id="TIGR00252">
    <property type="entry name" value="YraN family protein"/>
    <property type="match status" value="1"/>
</dbReference>
<proteinExistence type="inferred from homology"/>
<dbReference type="GO" id="GO:0004519">
    <property type="term" value="F:endonuclease activity"/>
    <property type="evidence" value="ECO:0007669"/>
    <property type="project" value="UniProtKB-KW"/>
</dbReference>
<keyword evidence="3" id="KW-0378">Hydrolase</keyword>
<dbReference type="EMBL" id="JALJYF010000001">
    <property type="protein sequence ID" value="MCP1726094.1"/>
    <property type="molecule type" value="Genomic_DNA"/>
</dbReference>
<sequence length="119" mass="13250">MSRSRGHSAEERARIWLQDKGLITLASNLHLAGAELDLVMLDGETVAFVEVRHRENDSHGDGLESVGPRKRRHLARAAEAYLAGLPVERDGRFDVLALAGPLDNPRIEWLKDAFDLDDL</sequence>
<dbReference type="Gene3D" id="3.40.1350.10">
    <property type="match status" value="1"/>
</dbReference>
<dbReference type="Proteomes" id="UP001523550">
    <property type="component" value="Unassembled WGS sequence"/>
</dbReference>
<name>A0ABT1G465_9GAMM</name>
<dbReference type="RefSeq" id="WP_253443825.1">
    <property type="nucleotide sequence ID" value="NZ_JALJYF010000001.1"/>
</dbReference>
<protein>
    <recommendedName>
        <fullName evidence="2">UPF0102 protein J2T60_000059</fullName>
    </recommendedName>
</protein>
<dbReference type="HAMAP" id="MF_00048">
    <property type="entry name" value="UPF0102"/>
    <property type="match status" value="1"/>
</dbReference>
<keyword evidence="3" id="KW-0540">Nuclease</keyword>